<dbReference type="GO" id="GO:0051315">
    <property type="term" value="P:attachment of mitotic spindle microtubules to kinetochore"/>
    <property type="evidence" value="ECO:0007669"/>
    <property type="project" value="TreeGrafter"/>
</dbReference>
<dbReference type="CDD" id="cd06993">
    <property type="entry name" value="cupin_CENP-C_C"/>
    <property type="match status" value="1"/>
</dbReference>
<feature type="region of interest" description="Disordered" evidence="5">
    <location>
        <begin position="1"/>
        <end position="551"/>
    </location>
</feature>
<evidence type="ECO:0000313" key="8">
    <source>
        <dbReference type="EMBL" id="CDR47785.1"/>
    </source>
</evidence>
<feature type="compositionally biased region" description="Low complexity" evidence="5">
    <location>
        <begin position="50"/>
        <end position="64"/>
    </location>
</feature>
<feature type="compositionally biased region" description="Basic and acidic residues" evidence="5">
    <location>
        <begin position="19"/>
        <end position="39"/>
    </location>
</feature>
<feature type="compositionally biased region" description="Low complexity" evidence="5">
    <location>
        <begin position="440"/>
        <end position="459"/>
    </location>
</feature>
<evidence type="ECO:0000256" key="5">
    <source>
        <dbReference type="SAM" id="MobiDB-lite"/>
    </source>
</evidence>
<dbReference type="GO" id="GO:0000776">
    <property type="term" value="C:kinetochore"/>
    <property type="evidence" value="ECO:0007669"/>
    <property type="project" value="InterPro"/>
</dbReference>
<keyword evidence="4" id="KW-0539">Nucleus</keyword>
<dbReference type="Gene3D" id="2.60.120.10">
    <property type="entry name" value="Jelly Rolls"/>
    <property type="match status" value="1"/>
</dbReference>
<dbReference type="VEuPathDB" id="FungiDB:BON22_3578"/>
<dbReference type="InterPro" id="IPR028929">
    <property type="entry name" value="Mif2_N"/>
</dbReference>
<name>A0A061BL34_CYBFA</name>
<dbReference type="GO" id="GO:0051382">
    <property type="term" value="P:kinetochore assembly"/>
    <property type="evidence" value="ECO:0007669"/>
    <property type="project" value="InterPro"/>
</dbReference>
<evidence type="ECO:0000259" key="6">
    <source>
        <dbReference type="Pfam" id="PF11699"/>
    </source>
</evidence>
<reference evidence="8" key="1">
    <citation type="journal article" date="2014" name="Genome Announc.">
        <title>Genome sequence of the yeast Cyberlindnera fabianii (Hansenula fabianii).</title>
        <authorList>
            <person name="Freel K.C."/>
            <person name="Sarilar V."/>
            <person name="Neuveglise C."/>
            <person name="Devillers H."/>
            <person name="Friedrich A."/>
            <person name="Schacherer J."/>
        </authorList>
    </citation>
    <scope>NUCLEOTIDE SEQUENCE</scope>
    <source>
        <strain evidence="8">YJS4271</strain>
    </source>
</reference>
<dbReference type="GO" id="GO:0005634">
    <property type="term" value="C:nucleus"/>
    <property type="evidence" value="ECO:0007669"/>
    <property type="project" value="UniProtKB-SubCell"/>
</dbReference>
<comment type="similarity">
    <text evidence="2">Belongs to the CENP-C/MIF2 family.</text>
</comment>
<feature type="domain" description="Mif2 N-terminal" evidence="7">
    <location>
        <begin position="4"/>
        <end position="70"/>
    </location>
</feature>
<evidence type="ECO:0000256" key="3">
    <source>
        <dbReference type="ARBA" id="ARBA00023125"/>
    </source>
</evidence>
<evidence type="ECO:0000259" key="7">
    <source>
        <dbReference type="Pfam" id="PF15624"/>
    </source>
</evidence>
<feature type="compositionally biased region" description="Low complexity" evidence="5">
    <location>
        <begin position="344"/>
        <end position="359"/>
    </location>
</feature>
<organism evidence="8">
    <name type="scientific">Cyberlindnera fabianii</name>
    <name type="common">Yeast</name>
    <name type="synonym">Hansenula fabianii</name>
    <dbReference type="NCBI Taxonomy" id="36022"/>
    <lineage>
        <taxon>Eukaryota</taxon>
        <taxon>Fungi</taxon>
        <taxon>Dikarya</taxon>
        <taxon>Ascomycota</taxon>
        <taxon>Saccharomycotina</taxon>
        <taxon>Saccharomycetes</taxon>
        <taxon>Phaffomycetales</taxon>
        <taxon>Phaffomycetaceae</taxon>
        <taxon>Cyberlindnera</taxon>
    </lineage>
</organism>
<dbReference type="SUPFAM" id="SSF51182">
    <property type="entry name" value="RmlC-like cupins"/>
    <property type="match status" value="1"/>
</dbReference>
<dbReference type="InterPro" id="IPR025974">
    <property type="entry name" value="Mif2/CENP-C_cupin"/>
</dbReference>
<dbReference type="InterPro" id="IPR028386">
    <property type="entry name" value="CENP-C/Mif2/cnp3"/>
</dbReference>
<dbReference type="OrthoDB" id="1939643at2759"/>
<feature type="compositionally biased region" description="Basic and acidic residues" evidence="5">
    <location>
        <begin position="420"/>
        <end position="439"/>
    </location>
</feature>
<dbReference type="Pfam" id="PF11699">
    <property type="entry name" value="CENP-C_C"/>
    <property type="match status" value="1"/>
</dbReference>
<feature type="compositionally biased region" description="Low complexity" evidence="5">
    <location>
        <begin position="81"/>
        <end position="92"/>
    </location>
</feature>
<protein>
    <submittedName>
        <fullName evidence="8">CYFA0S37e00606g1_1</fullName>
    </submittedName>
</protein>
<sequence length="709" mass="79085">MDFLEIGVKSRKTGLTARENVKRDAHDMDDIEDFFKDDEPASSDAPVRNSTSIAERSSTRSTRAARSDAEPSRGSARKRTPLLSPLPSKGLSRGQATDTDGDDHYDDALDSVPPRSQSAEMEIDEDSRGSIRSVNNFDHNHLTHHTPPRPPRGTTLFLSSDDDSDSDDARDKTFEERQRELERNTTVRSSTRKSTRGNTNSYRDHTPPAFQTSPLLSLSGKLNSPLHTGQMSSRSMASLTKSIASNKRGRNNNLPPPSPDFPIDDGYQSETYSRGGTMGLRERIVDSDDEDDYNDNGEDDQDEEEDDDEPFLKPTSKKRGGSRKDTIEESMPPPKKTTVKGSTAKKAPAKVPVRAPVKKSTVTTARKSRAKRSVPVITEYDDSSSGESNAVPEPVEKDNGRKNKFRREEDSKPPSRGRSTVKEHHIDIDTLRKDQESRAPSRPPSSQAPTRRSSRVRVSPLEYWRGERMVYERKPNDSVPSAKEIVTVEQPPEKPISRSSSTVGSRRASRSSSKVRGGSQRTTPARSRNTTHRPRIDIIPEDDEEDDNEDNDELEIAVRNGDAAGSEWMRNGFLKVDAYEGHGSEDKSNRIVAWAAGTENFSTEVKTAEDDFKLAILFDKNREFIASGMMMLPIGGRKNLKSTDGTYFVFYCIKGIIQVTLSGTVFMINKGCSLEVPMGNFYEFTNKGNTEATLFFVQTKGQEIVEWED</sequence>
<feature type="compositionally biased region" description="Acidic residues" evidence="5">
    <location>
        <begin position="99"/>
        <end position="109"/>
    </location>
</feature>
<dbReference type="InterPro" id="IPR011051">
    <property type="entry name" value="RmlC_Cupin_sf"/>
</dbReference>
<keyword evidence="3" id="KW-0238">DNA-binding</keyword>
<comment type="subcellular location">
    <subcellularLocation>
        <location evidence="1">Nucleus</location>
    </subcellularLocation>
</comment>
<proteinExistence type="inferred from homology"/>
<feature type="compositionally biased region" description="Basic and acidic residues" evidence="5">
    <location>
        <begin position="167"/>
        <end position="185"/>
    </location>
</feature>
<feature type="compositionally biased region" description="Polar residues" evidence="5">
    <location>
        <begin position="209"/>
        <end position="245"/>
    </location>
</feature>
<dbReference type="PANTHER" id="PTHR16684">
    <property type="entry name" value="CENTROMERE PROTEIN C"/>
    <property type="match status" value="1"/>
</dbReference>
<dbReference type="GO" id="GO:0051455">
    <property type="term" value="P:spindle attachment to meiosis I kinetochore"/>
    <property type="evidence" value="ECO:0007669"/>
    <property type="project" value="TreeGrafter"/>
</dbReference>
<evidence type="ECO:0000256" key="2">
    <source>
        <dbReference type="ARBA" id="ARBA00010291"/>
    </source>
</evidence>
<dbReference type="EMBL" id="LK052922">
    <property type="protein sequence ID" value="CDR47785.1"/>
    <property type="molecule type" value="Genomic_DNA"/>
</dbReference>
<evidence type="ECO:0000256" key="4">
    <source>
        <dbReference type="ARBA" id="ARBA00023242"/>
    </source>
</evidence>
<dbReference type="InterPro" id="IPR014710">
    <property type="entry name" value="RmlC-like_jellyroll"/>
</dbReference>
<feature type="compositionally biased region" description="Acidic residues" evidence="5">
    <location>
        <begin position="287"/>
        <end position="309"/>
    </location>
</feature>
<accession>A0A061BL34</accession>
<dbReference type="AlphaFoldDB" id="A0A061BL34"/>
<feature type="domain" description="Mif2/CENP-C cupin" evidence="6">
    <location>
        <begin position="612"/>
        <end position="698"/>
    </location>
</feature>
<feature type="compositionally biased region" description="Acidic residues" evidence="5">
    <location>
        <begin position="539"/>
        <end position="551"/>
    </location>
</feature>
<dbReference type="Pfam" id="PF15624">
    <property type="entry name" value="Mif2_N"/>
    <property type="match status" value="1"/>
</dbReference>
<evidence type="ECO:0000256" key="1">
    <source>
        <dbReference type="ARBA" id="ARBA00004123"/>
    </source>
</evidence>
<feature type="compositionally biased region" description="Low complexity" evidence="5">
    <location>
        <begin position="497"/>
        <end position="521"/>
    </location>
</feature>
<dbReference type="GO" id="GO:0019237">
    <property type="term" value="F:centromeric DNA binding"/>
    <property type="evidence" value="ECO:0007669"/>
    <property type="project" value="InterPro"/>
</dbReference>
<feature type="compositionally biased region" description="Basic and acidic residues" evidence="5">
    <location>
        <begin position="464"/>
        <end position="476"/>
    </location>
</feature>
<dbReference type="PANTHER" id="PTHR16684:SF11">
    <property type="entry name" value="CENTROMERE PROTEIN C"/>
    <property type="match status" value="1"/>
</dbReference>
<feature type="compositionally biased region" description="Basic and acidic residues" evidence="5">
    <location>
        <begin position="394"/>
        <end position="413"/>
    </location>
</feature>
<gene>
    <name evidence="8" type="ORF">CYFA0S_37e00606g</name>
</gene>